<dbReference type="Pfam" id="PF00072">
    <property type="entry name" value="Response_reg"/>
    <property type="match status" value="1"/>
</dbReference>
<organism evidence="7 8">
    <name type="scientific">Lignipirellula cremea</name>
    <dbReference type="NCBI Taxonomy" id="2528010"/>
    <lineage>
        <taxon>Bacteria</taxon>
        <taxon>Pseudomonadati</taxon>
        <taxon>Planctomycetota</taxon>
        <taxon>Planctomycetia</taxon>
        <taxon>Pirellulales</taxon>
        <taxon>Pirellulaceae</taxon>
        <taxon>Lignipirellula</taxon>
    </lineage>
</organism>
<evidence type="ECO:0000259" key="5">
    <source>
        <dbReference type="PROSITE" id="PS50043"/>
    </source>
</evidence>
<evidence type="ECO:0000256" key="4">
    <source>
        <dbReference type="PROSITE-ProRule" id="PRU00169"/>
    </source>
</evidence>
<dbReference type="RefSeq" id="WP_145056564.1">
    <property type="nucleotide sequence ID" value="NZ_CP036433.1"/>
</dbReference>
<dbReference type="PANTHER" id="PTHR44688:SF16">
    <property type="entry name" value="DNA-BINDING TRANSCRIPTIONAL ACTIVATOR DEVR_DOSR"/>
    <property type="match status" value="1"/>
</dbReference>
<dbReference type="Gene3D" id="1.10.10.10">
    <property type="entry name" value="Winged helix-like DNA-binding domain superfamily/Winged helix DNA-binding domain"/>
    <property type="match status" value="1"/>
</dbReference>
<dbReference type="Pfam" id="PF00196">
    <property type="entry name" value="GerE"/>
    <property type="match status" value="1"/>
</dbReference>
<dbReference type="InterPro" id="IPR000792">
    <property type="entry name" value="Tscrpt_reg_LuxR_C"/>
</dbReference>
<dbReference type="GO" id="GO:0003677">
    <property type="term" value="F:DNA binding"/>
    <property type="evidence" value="ECO:0007669"/>
    <property type="project" value="UniProtKB-KW"/>
</dbReference>
<comment type="caution">
    <text evidence="4">Lacks conserved residue(s) required for the propagation of feature annotation.</text>
</comment>
<dbReference type="SUPFAM" id="SSF52172">
    <property type="entry name" value="CheY-like"/>
    <property type="match status" value="1"/>
</dbReference>
<keyword evidence="3" id="KW-0804">Transcription</keyword>
<dbReference type="Gene3D" id="3.40.50.2300">
    <property type="match status" value="1"/>
</dbReference>
<feature type="domain" description="HTH luxR-type" evidence="5">
    <location>
        <begin position="135"/>
        <end position="200"/>
    </location>
</feature>
<dbReference type="PROSITE" id="PS00622">
    <property type="entry name" value="HTH_LUXR_1"/>
    <property type="match status" value="1"/>
</dbReference>
<dbReference type="SUPFAM" id="SSF46894">
    <property type="entry name" value="C-terminal effector domain of the bipartite response regulators"/>
    <property type="match status" value="1"/>
</dbReference>
<evidence type="ECO:0000256" key="3">
    <source>
        <dbReference type="ARBA" id="ARBA00023163"/>
    </source>
</evidence>
<dbReference type="PRINTS" id="PR00038">
    <property type="entry name" value="HTHLUXR"/>
</dbReference>
<evidence type="ECO:0000256" key="1">
    <source>
        <dbReference type="ARBA" id="ARBA00023015"/>
    </source>
</evidence>
<dbReference type="GO" id="GO:0006355">
    <property type="term" value="P:regulation of DNA-templated transcription"/>
    <property type="evidence" value="ECO:0007669"/>
    <property type="project" value="InterPro"/>
</dbReference>
<keyword evidence="8" id="KW-1185">Reference proteome</keyword>
<evidence type="ECO:0000256" key="2">
    <source>
        <dbReference type="ARBA" id="ARBA00023125"/>
    </source>
</evidence>
<dbReference type="Proteomes" id="UP000317648">
    <property type="component" value="Chromosome"/>
</dbReference>
<dbReference type="PROSITE" id="PS50043">
    <property type="entry name" value="HTH_LUXR_2"/>
    <property type="match status" value="1"/>
</dbReference>
<proteinExistence type="predicted"/>
<dbReference type="CDD" id="cd06170">
    <property type="entry name" value="LuxR_C_like"/>
    <property type="match status" value="1"/>
</dbReference>
<dbReference type="AlphaFoldDB" id="A0A518E139"/>
<dbReference type="SMART" id="SM00421">
    <property type="entry name" value="HTH_LUXR"/>
    <property type="match status" value="1"/>
</dbReference>
<dbReference type="InterPro" id="IPR011006">
    <property type="entry name" value="CheY-like_superfamily"/>
</dbReference>
<keyword evidence="2" id="KW-0238">DNA-binding</keyword>
<protein>
    <submittedName>
        <fullName evidence="7">Transcriptional regulatory protein FixJ</fullName>
    </submittedName>
</protein>
<dbReference type="EMBL" id="CP036433">
    <property type="protein sequence ID" value="QDU97808.1"/>
    <property type="molecule type" value="Genomic_DNA"/>
</dbReference>
<dbReference type="SMART" id="SM00448">
    <property type="entry name" value="REC"/>
    <property type="match status" value="1"/>
</dbReference>
<name>A0A518E139_9BACT</name>
<sequence length="222" mass="24670">MTDLIIYIVEPDLTNGRSLVELLTNHGHRSELYSSGEKLLEQFKPNRQGILILALDLPGIAGIDLLLHLTQLAPYLPVIAVSQRGDVSTAVKAIKSGALTLVEKPVTADAILEALAEAFQYQHRCRRAESKRQKVMRLMHSLTSKEREVLDRLVEGMPNKQIARRLDIGLRTVELRRSNILKKFGVKSLAEAVKIAILYELYMEDNLVPEGPDIDGLGSPAT</sequence>
<evidence type="ECO:0000259" key="6">
    <source>
        <dbReference type="PROSITE" id="PS50110"/>
    </source>
</evidence>
<dbReference type="InterPro" id="IPR016032">
    <property type="entry name" value="Sig_transdc_resp-reg_C-effctor"/>
</dbReference>
<feature type="domain" description="Response regulatory" evidence="6">
    <location>
        <begin position="5"/>
        <end position="119"/>
    </location>
</feature>
<reference evidence="7 8" key="1">
    <citation type="submission" date="2019-02" db="EMBL/GenBank/DDBJ databases">
        <title>Deep-cultivation of Planctomycetes and their phenomic and genomic characterization uncovers novel biology.</title>
        <authorList>
            <person name="Wiegand S."/>
            <person name="Jogler M."/>
            <person name="Boedeker C."/>
            <person name="Pinto D."/>
            <person name="Vollmers J."/>
            <person name="Rivas-Marin E."/>
            <person name="Kohn T."/>
            <person name="Peeters S.H."/>
            <person name="Heuer A."/>
            <person name="Rast P."/>
            <person name="Oberbeckmann S."/>
            <person name="Bunk B."/>
            <person name="Jeske O."/>
            <person name="Meyerdierks A."/>
            <person name="Storesund J.E."/>
            <person name="Kallscheuer N."/>
            <person name="Luecker S."/>
            <person name="Lage O.M."/>
            <person name="Pohl T."/>
            <person name="Merkel B.J."/>
            <person name="Hornburger P."/>
            <person name="Mueller R.-W."/>
            <person name="Bruemmer F."/>
            <person name="Labrenz M."/>
            <person name="Spormann A.M."/>
            <person name="Op den Camp H."/>
            <person name="Overmann J."/>
            <person name="Amann R."/>
            <person name="Jetten M.S.M."/>
            <person name="Mascher T."/>
            <person name="Medema M.H."/>
            <person name="Devos D.P."/>
            <person name="Kaster A.-K."/>
            <person name="Ovreas L."/>
            <person name="Rohde M."/>
            <person name="Galperin M.Y."/>
            <person name="Jogler C."/>
        </authorList>
    </citation>
    <scope>NUCLEOTIDE SEQUENCE [LARGE SCALE GENOMIC DNA]</scope>
    <source>
        <strain evidence="7 8">Pla85_3_4</strain>
    </source>
</reference>
<dbReference type="InterPro" id="IPR001789">
    <property type="entry name" value="Sig_transdc_resp-reg_receiver"/>
</dbReference>
<dbReference type="PANTHER" id="PTHR44688">
    <property type="entry name" value="DNA-BINDING TRANSCRIPTIONAL ACTIVATOR DEVR_DOSR"/>
    <property type="match status" value="1"/>
</dbReference>
<gene>
    <name evidence="7" type="primary">fixJ</name>
    <name evidence="7" type="ORF">Pla8534_56650</name>
</gene>
<dbReference type="KEGG" id="lcre:Pla8534_56650"/>
<evidence type="ECO:0000313" key="7">
    <source>
        <dbReference type="EMBL" id="QDU97808.1"/>
    </source>
</evidence>
<keyword evidence="1" id="KW-0805">Transcription regulation</keyword>
<dbReference type="OrthoDB" id="271936at2"/>
<accession>A0A518E139</accession>
<evidence type="ECO:0000313" key="8">
    <source>
        <dbReference type="Proteomes" id="UP000317648"/>
    </source>
</evidence>
<dbReference type="InterPro" id="IPR036388">
    <property type="entry name" value="WH-like_DNA-bd_sf"/>
</dbReference>
<dbReference type="PROSITE" id="PS50110">
    <property type="entry name" value="RESPONSE_REGULATORY"/>
    <property type="match status" value="1"/>
</dbReference>
<dbReference type="GO" id="GO:0000160">
    <property type="term" value="P:phosphorelay signal transduction system"/>
    <property type="evidence" value="ECO:0007669"/>
    <property type="project" value="InterPro"/>
</dbReference>